<dbReference type="GO" id="GO:0009378">
    <property type="term" value="F:four-way junction helicase activity"/>
    <property type="evidence" value="ECO:0007669"/>
    <property type="project" value="InterPro"/>
</dbReference>
<feature type="domain" description="Helix-hairpin-helix DNA-binding motif class 1" evidence="7">
    <location>
        <begin position="108"/>
        <end position="127"/>
    </location>
</feature>
<dbReference type="GO" id="GO:0009379">
    <property type="term" value="C:Holliday junction helicase complex"/>
    <property type="evidence" value="ECO:0007669"/>
    <property type="project" value="InterPro"/>
</dbReference>
<evidence type="ECO:0000259" key="7">
    <source>
        <dbReference type="SMART" id="SM00278"/>
    </source>
</evidence>
<keyword evidence="4 6" id="KW-0233">DNA recombination</keyword>
<dbReference type="Gene3D" id="2.40.50.140">
    <property type="entry name" value="Nucleic acid-binding proteins"/>
    <property type="match status" value="1"/>
</dbReference>
<dbReference type="GO" id="GO:0006281">
    <property type="term" value="P:DNA repair"/>
    <property type="evidence" value="ECO:0007669"/>
    <property type="project" value="UniProtKB-UniRule"/>
</dbReference>
<dbReference type="CDD" id="cd14332">
    <property type="entry name" value="UBA_RuvA_C"/>
    <property type="match status" value="1"/>
</dbReference>
<dbReference type="SMART" id="SM00278">
    <property type="entry name" value="HhH1"/>
    <property type="match status" value="2"/>
</dbReference>
<dbReference type="GO" id="GO:0006310">
    <property type="term" value="P:DNA recombination"/>
    <property type="evidence" value="ECO:0007669"/>
    <property type="project" value="UniProtKB-UniRule"/>
</dbReference>
<dbReference type="Gene3D" id="1.10.8.10">
    <property type="entry name" value="DNA helicase RuvA subunit, C-terminal domain"/>
    <property type="match status" value="1"/>
</dbReference>
<protein>
    <recommendedName>
        <fullName evidence="6">Holliday junction branch migration complex subunit RuvA</fullName>
    </recommendedName>
</protein>
<evidence type="ECO:0000313" key="9">
    <source>
        <dbReference type="Proteomes" id="UP000179258"/>
    </source>
</evidence>
<keyword evidence="8" id="KW-0547">Nucleotide-binding</keyword>
<keyword evidence="8" id="KW-0067">ATP-binding</keyword>
<comment type="subcellular location">
    <subcellularLocation>
        <location evidence="6">Cytoplasm</location>
    </subcellularLocation>
</comment>
<dbReference type="SUPFAM" id="SSF50249">
    <property type="entry name" value="Nucleic acid-binding proteins"/>
    <property type="match status" value="1"/>
</dbReference>
<evidence type="ECO:0000256" key="5">
    <source>
        <dbReference type="ARBA" id="ARBA00023204"/>
    </source>
</evidence>
<gene>
    <name evidence="6" type="primary">ruvA</name>
    <name evidence="8" type="ORF">A3D59_00615</name>
</gene>
<comment type="function">
    <text evidence="6">The RuvA-RuvB-RuvC complex processes Holliday junction (HJ) DNA during genetic recombination and DNA repair, while the RuvA-RuvB complex plays an important role in the rescue of blocked DNA replication forks via replication fork reversal (RFR). RuvA specifically binds to HJ cruciform DNA, conferring on it an open structure. The RuvB hexamer acts as an ATP-dependent pump, pulling dsDNA into and through the RuvAB complex. HJ branch migration allows RuvC to scan DNA until it finds its consensus sequence, where it cleaves and resolves the cruciform DNA.</text>
</comment>
<dbReference type="SUPFAM" id="SSF47781">
    <property type="entry name" value="RuvA domain 2-like"/>
    <property type="match status" value="1"/>
</dbReference>
<feature type="domain" description="Helix-hairpin-helix DNA-binding motif class 1" evidence="7">
    <location>
        <begin position="73"/>
        <end position="92"/>
    </location>
</feature>
<dbReference type="GO" id="GO:0000400">
    <property type="term" value="F:four-way junction DNA binding"/>
    <property type="evidence" value="ECO:0007669"/>
    <property type="project" value="UniProtKB-UniRule"/>
</dbReference>
<dbReference type="InterPro" id="IPR013849">
    <property type="entry name" value="DNA_helicase_Holl-junc_RuvA_I"/>
</dbReference>
<accession>A0A1G2R6Y9</accession>
<comment type="caution">
    <text evidence="8">The sequence shown here is derived from an EMBL/GenBank/DDBJ whole genome shotgun (WGS) entry which is preliminary data.</text>
</comment>
<proteinExistence type="inferred from homology"/>
<comment type="caution">
    <text evidence="6">Lacks conserved residue(s) required for the propagation of feature annotation.</text>
</comment>
<keyword evidence="2 6" id="KW-0227">DNA damage</keyword>
<sequence length="191" mass="20863">MIISLEGKVSFKGLRYMIVDVNGVGYKIFVGPETLRKITQNDGKIKIFTSLYVREDAMDLYGFLTLAEMELFETLKGVSGVGPRTALGVLSVGPVDTLKRAIAGGETAYLTKVSGIGRKTAERIVIELREKMGKGLEGSEEFRHEEDALDALHSLGYSLREAREALNKVPSEVKGASDRIKSALNILGKAR</sequence>
<dbReference type="GO" id="GO:0005524">
    <property type="term" value="F:ATP binding"/>
    <property type="evidence" value="ECO:0007669"/>
    <property type="project" value="InterPro"/>
</dbReference>
<comment type="similarity">
    <text evidence="6">Belongs to the RuvA family.</text>
</comment>
<feature type="region of interest" description="Domain I" evidence="6">
    <location>
        <begin position="1"/>
        <end position="64"/>
    </location>
</feature>
<evidence type="ECO:0000256" key="6">
    <source>
        <dbReference type="HAMAP-Rule" id="MF_00031"/>
    </source>
</evidence>
<dbReference type="Pfam" id="PF01330">
    <property type="entry name" value="RuvA_N"/>
    <property type="match status" value="1"/>
</dbReference>
<dbReference type="InterPro" id="IPR012340">
    <property type="entry name" value="NA-bd_OB-fold"/>
</dbReference>
<dbReference type="EMBL" id="MHTX01000012">
    <property type="protein sequence ID" value="OHA68614.1"/>
    <property type="molecule type" value="Genomic_DNA"/>
</dbReference>
<dbReference type="NCBIfam" id="TIGR00084">
    <property type="entry name" value="ruvA"/>
    <property type="match status" value="1"/>
</dbReference>
<dbReference type="InterPro" id="IPR036267">
    <property type="entry name" value="RuvA_C_sf"/>
</dbReference>
<evidence type="ECO:0000256" key="2">
    <source>
        <dbReference type="ARBA" id="ARBA00022763"/>
    </source>
</evidence>
<evidence type="ECO:0000256" key="1">
    <source>
        <dbReference type="ARBA" id="ARBA00022490"/>
    </source>
</evidence>
<evidence type="ECO:0000256" key="3">
    <source>
        <dbReference type="ARBA" id="ARBA00023125"/>
    </source>
</evidence>
<dbReference type="InterPro" id="IPR003583">
    <property type="entry name" value="Hlx-hairpin-Hlx_DNA-bd_motif"/>
</dbReference>
<keyword evidence="1 6" id="KW-0963">Cytoplasm</keyword>
<evidence type="ECO:0000256" key="4">
    <source>
        <dbReference type="ARBA" id="ARBA00023172"/>
    </source>
</evidence>
<dbReference type="GO" id="GO:0048476">
    <property type="term" value="C:Holliday junction resolvase complex"/>
    <property type="evidence" value="ECO:0007669"/>
    <property type="project" value="UniProtKB-UniRule"/>
</dbReference>
<keyword evidence="5 6" id="KW-0234">DNA repair</keyword>
<reference evidence="8 9" key="1">
    <citation type="journal article" date="2016" name="Nat. Commun.">
        <title>Thousands of microbial genomes shed light on interconnected biogeochemical processes in an aquifer system.</title>
        <authorList>
            <person name="Anantharaman K."/>
            <person name="Brown C.T."/>
            <person name="Hug L.A."/>
            <person name="Sharon I."/>
            <person name="Castelle C.J."/>
            <person name="Probst A.J."/>
            <person name="Thomas B.C."/>
            <person name="Singh A."/>
            <person name="Wilkins M.J."/>
            <person name="Karaoz U."/>
            <person name="Brodie E.L."/>
            <person name="Williams K.H."/>
            <person name="Hubbard S.S."/>
            <person name="Banfield J.F."/>
        </authorList>
    </citation>
    <scope>NUCLEOTIDE SEQUENCE [LARGE SCALE GENOMIC DNA]</scope>
</reference>
<dbReference type="InterPro" id="IPR010994">
    <property type="entry name" value="RuvA_2-like"/>
</dbReference>
<dbReference type="Gene3D" id="1.10.150.20">
    <property type="entry name" value="5' to 3' exonuclease, C-terminal subdomain"/>
    <property type="match status" value="1"/>
</dbReference>
<name>A0A1G2R6Y9_9BACT</name>
<keyword evidence="8" id="KW-0378">Hydrolase</keyword>
<dbReference type="AlphaFoldDB" id="A0A1G2R6Y9"/>
<comment type="domain">
    <text evidence="6">Has three domains with a flexible linker between the domains II and III and assumes an 'L' shape. Domain III is highly mobile and contacts RuvB.</text>
</comment>
<dbReference type="Pfam" id="PF07499">
    <property type="entry name" value="RuvA_C"/>
    <property type="match status" value="1"/>
</dbReference>
<dbReference type="HAMAP" id="MF_00031">
    <property type="entry name" value="DNA_HJ_migration_RuvA"/>
    <property type="match status" value="1"/>
</dbReference>
<dbReference type="Pfam" id="PF14520">
    <property type="entry name" value="HHH_5"/>
    <property type="match status" value="1"/>
</dbReference>
<dbReference type="InterPro" id="IPR011114">
    <property type="entry name" value="RuvA_C"/>
</dbReference>
<keyword evidence="3 6" id="KW-0238">DNA-binding</keyword>
<keyword evidence="8" id="KW-0347">Helicase</keyword>
<dbReference type="SUPFAM" id="SSF46929">
    <property type="entry name" value="DNA helicase RuvA subunit, C-terminal domain"/>
    <property type="match status" value="1"/>
</dbReference>
<dbReference type="InterPro" id="IPR000085">
    <property type="entry name" value="RuvA"/>
</dbReference>
<comment type="subunit">
    <text evidence="6">Homotetramer. Forms an RuvA(8)-RuvB(12)-Holliday junction (HJ) complex. HJ DNA is sandwiched between 2 RuvA tetramers; dsDNA enters through RuvA and exits via RuvB. An RuvB hexamer assembles on each DNA strand where it exits the tetramer. Each RuvB hexamer is contacted by two RuvA subunits (via domain III) on 2 adjacent RuvB subunits; this complex drives branch migration. In the full resolvosome a probable DNA-RuvA(4)-RuvB(12)-RuvC(2) complex forms which resolves the HJ.</text>
</comment>
<dbReference type="GO" id="GO:0005737">
    <property type="term" value="C:cytoplasm"/>
    <property type="evidence" value="ECO:0007669"/>
    <property type="project" value="UniProtKB-SubCell"/>
</dbReference>
<organism evidence="8 9">
    <name type="scientific">Candidatus Wildermuthbacteria bacterium RIFCSPHIGHO2_02_FULL_47_17</name>
    <dbReference type="NCBI Taxonomy" id="1802452"/>
    <lineage>
        <taxon>Bacteria</taxon>
        <taxon>Candidatus Wildermuthiibacteriota</taxon>
    </lineage>
</organism>
<feature type="region of interest" description="Domain III" evidence="6">
    <location>
        <begin position="146"/>
        <end position="191"/>
    </location>
</feature>
<evidence type="ECO:0000313" key="8">
    <source>
        <dbReference type="EMBL" id="OHA68614.1"/>
    </source>
</evidence>
<dbReference type="Proteomes" id="UP000179258">
    <property type="component" value="Unassembled WGS sequence"/>
</dbReference>